<evidence type="ECO:0000313" key="10">
    <source>
        <dbReference type="EMBL" id="OMH83853.1"/>
    </source>
</evidence>
<evidence type="ECO:0000256" key="5">
    <source>
        <dbReference type="ARBA" id="ARBA00022840"/>
    </source>
</evidence>
<dbReference type="SMART" id="SM00487">
    <property type="entry name" value="DEXDc"/>
    <property type="match status" value="1"/>
</dbReference>
<dbReference type="PANTHER" id="PTHR10887">
    <property type="entry name" value="DNA2/NAM7 HELICASE FAMILY"/>
    <property type="match status" value="1"/>
</dbReference>
<keyword evidence="3" id="KW-0378">Hydrolase</keyword>
<dbReference type="GO" id="GO:0003678">
    <property type="term" value="F:DNA helicase activity"/>
    <property type="evidence" value="ECO:0007669"/>
    <property type="project" value="UniProtKB-EC"/>
</dbReference>
<evidence type="ECO:0000256" key="2">
    <source>
        <dbReference type="ARBA" id="ARBA00022741"/>
    </source>
</evidence>
<dbReference type="GO" id="GO:0016604">
    <property type="term" value="C:nuclear body"/>
    <property type="evidence" value="ECO:0007669"/>
    <property type="project" value="TreeGrafter"/>
</dbReference>
<dbReference type="AlphaFoldDB" id="A0A1R1PSI0"/>
<keyword evidence="2" id="KW-0547">Nucleotide-binding</keyword>
<dbReference type="GO" id="GO:0005694">
    <property type="term" value="C:chromosome"/>
    <property type="evidence" value="ECO:0007669"/>
    <property type="project" value="UniProtKB-ARBA"/>
</dbReference>
<dbReference type="GO" id="GO:0016787">
    <property type="term" value="F:hydrolase activity"/>
    <property type="evidence" value="ECO:0007669"/>
    <property type="project" value="UniProtKB-KW"/>
</dbReference>
<dbReference type="SUPFAM" id="SSF52540">
    <property type="entry name" value="P-loop containing nucleoside triphosphate hydrolases"/>
    <property type="match status" value="1"/>
</dbReference>
<keyword evidence="4 10" id="KW-0347">Helicase</keyword>
<feature type="domain" description="Helicase ATP-binding" evidence="9">
    <location>
        <begin position="23"/>
        <end position="342"/>
    </location>
</feature>
<dbReference type="GO" id="GO:0006369">
    <property type="term" value="P:termination of RNA polymerase II transcription"/>
    <property type="evidence" value="ECO:0007669"/>
    <property type="project" value="TreeGrafter"/>
</dbReference>
<organism evidence="10 11">
    <name type="scientific">Zancudomyces culisetae</name>
    <name type="common">Gut fungus</name>
    <name type="synonym">Smittium culisetae</name>
    <dbReference type="NCBI Taxonomy" id="1213189"/>
    <lineage>
        <taxon>Eukaryota</taxon>
        <taxon>Fungi</taxon>
        <taxon>Fungi incertae sedis</taxon>
        <taxon>Zoopagomycota</taxon>
        <taxon>Kickxellomycotina</taxon>
        <taxon>Harpellomycetes</taxon>
        <taxon>Harpellales</taxon>
        <taxon>Legeriomycetaceae</taxon>
        <taxon>Zancudomyces</taxon>
    </lineage>
</organism>
<dbReference type="InterPro" id="IPR014001">
    <property type="entry name" value="Helicase_ATP-bd"/>
</dbReference>
<dbReference type="InterPro" id="IPR041677">
    <property type="entry name" value="DNA2/NAM7_AAA_11"/>
</dbReference>
<comment type="similarity">
    <text evidence="1">Belongs to the DNA2/NAM7 helicase family.</text>
</comment>
<dbReference type="GO" id="GO:0005524">
    <property type="term" value="F:ATP binding"/>
    <property type="evidence" value="ECO:0007669"/>
    <property type="project" value="UniProtKB-KW"/>
</dbReference>
<dbReference type="FunFam" id="3.40.50.300:FF:000326">
    <property type="entry name" value="P-loop containing nucleoside triphosphate hydrolase"/>
    <property type="match status" value="1"/>
</dbReference>
<gene>
    <name evidence="10" type="ORF">AX774_g2634</name>
</gene>
<feature type="coiled-coil region" evidence="7">
    <location>
        <begin position="183"/>
        <end position="210"/>
    </location>
</feature>
<dbReference type="Pfam" id="PF13087">
    <property type="entry name" value="AAA_12"/>
    <property type="match status" value="1"/>
</dbReference>
<dbReference type="CDD" id="cd18808">
    <property type="entry name" value="SF1_C_Upf1"/>
    <property type="match status" value="1"/>
</dbReference>
<evidence type="ECO:0000259" key="9">
    <source>
        <dbReference type="SMART" id="SM00487"/>
    </source>
</evidence>
<accession>A0A1R1PSI0</accession>
<evidence type="ECO:0000256" key="1">
    <source>
        <dbReference type="ARBA" id="ARBA00007913"/>
    </source>
</evidence>
<dbReference type="InterPro" id="IPR027417">
    <property type="entry name" value="P-loop_NTPase"/>
</dbReference>
<dbReference type="InterPro" id="IPR041679">
    <property type="entry name" value="DNA2/NAM7-like_C"/>
</dbReference>
<dbReference type="Pfam" id="PF13086">
    <property type="entry name" value="AAA_11"/>
    <property type="match status" value="1"/>
</dbReference>
<evidence type="ECO:0000256" key="3">
    <source>
        <dbReference type="ARBA" id="ARBA00022801"/>
    </source>
</evidence>
<dbReference type="GO" id="GO:0001147">
    <property type="term" value="F:transcription termination site sequence-specific DNA binding"/>
    <property type="evidence" value="ECO:0007669"/>
    <property type="project" value="TreeGrafter"/>
</dbReference>
<dbReference type="Gene3D" id="3.40.50.300">
    <property type="entry name" value="P-loop containing nucleotide triphosphate hydrolases"/>
    <property type="match status" value="2"/>
</dbReference>
<dbReference type="InterPro" id="IPR047187">
    <property type="entry name" value="SF1_C_Upf1"/>
</dbReference>
<evidence type="ECO:0000256" key="4">
    <source>
        <dbReference type="ARBA" id="ARBA00022806"/>
    </source>
</evidence>
<name>A0A1R1PSI0_ZANCU</name>
<keyword evidence="5" id="KW-0067">ATP-binding</keyword>
<protein>
    <submittedName>
        <fullName evidence="10">Helicase sen1</fullName>
    </submittedName>
</protein>
<dbReference type="PANTHER" id="PTHR10887:SF495">
    <property type="entry name" value="HELICASE SENATAXIN ISOFORM X1-RELATED"/>
    <property type="match status" value="1"/>
</dbReference>
<comment type="caution">
    <text evidence="10">The sequence shown here is derived from an EMBL/GenBank/DDBJ whole genome shotgun (WGS) entry which is preliminary data.</text>
</comment>
<dbReference type="Proteomes" id="UP000188320">
    <property type="component" value="Unassembled WGS sequence"/>
</dbReference>
<evidence type="ECO:0000256" key="7">
    <source>
        <dbReference type="SAM" id="Coils"/>
    </source>
</evidence>
<sequence length="640" mass="70514">MPRQHLRTKDAAVNMQAVRKHMNQYLVNEPQAVAIETVMQNDGFTLVQGPPGTGKTRTILALISLLLASGPKVDSDSGGSTRLLVCAPSNAAVDEIAQRLKMGIVNAQGKVEVPRIVRVGQLESMNSAVRDISLDRLLEEELGNFTLDRKASALNKAADNKGDPRRWSSNKIDPQLSLVYTQYLELTQKQTSIEQRLAQANNEIARLRKEESTTGQLQSSQIAMAIADRKQLSGELSHTRANILASKKSFEALKRRLRNAVLGRAQVVLATLSGSGHESLGVFVTAHRFQCVIVDEASQAVEMSALIPLRYGPTKCVFVGDPNQLPPTVLSLDAGSYGYNQSLFVRMMLNNCDVQLLSIQYRMHPSISYLPSSLFYDRRLLDAENLSVSRSASWHRLAPFFAPLVFFDVDGFEKVGTTINNSSSHSLYNLREAQFAVLLVRCLALLFPGESLFGRIGVITPYKQQLRLLRNQFRNAFGNDVTDGPIDFNTIDGFQGQEKDIILFSCVRAGSSLGFLNDRRRINVAITRAKQSLFIIGNYNALVNASTSTSTSIPSSISDITTKNGGNAINETINGKTNGSGNGNQSHNKQTPYWSTLLTYVRDNSLLIPNARKALLEFARPQKIDLFAKNEPALKNLLNS</sequence>
<comment type="catalytic activity">
    <reaction evidence="6">
        <text>ATP + H2O = ADP + phosphate + H(+)</text>
        <dbReference type="Rhea" id="RHEA:13065"/>
        <dbReference type="ChEBI" id="CHEBI:15377"/>
        <dbReference type="ChEBI" id="CHEBI:15378"/>
        <dbReference type="ChEBI" id="CHEBI:30616"/>
        <dbReference type="ChEBI" id="CHEBI:43474"/>
        <dbReference type="ChEBI" id="CHEBI:456216"/>
        <dbReference type="EC" id="3.6.4.12"/>
    </reaction>
    <physiologicalReaction direction="left-to-right" evidence="6">
        <dbReference type="Rhea" id="RHEA:13066"/>
    </physiologicalReaction>
</comment>
<dbReference type="EMBL" id="LSSK01000297">
    <property type="protein sequence ID" value="OMH83853.1"/>
    <property type="molecule type" value="Genomic_DNA"/>
</dbReference>
<evidence type="ECO:0000256" key="8">
    <source>
        <dbReference type="SAM" id="MobiDB-lite"/>
    </source>
</evidence>
<dbReference type="InterPro" id="IPR045055">
    <property type="entry name" value="DNA2/NAM7-like"/>
</dbReference>
<keyword evidence="7" id="KW-0175">Coiled coil</keyword>
<dbReference type="OrthoDB" id="6513042at2759"/>
<proteinExistence type="inferred from homology"/>
<reference evidence="11" key="1">
    <citation type="submission" date="2017-01" db="EMBL/GenBank/DDBJ databases">
        <authorList>
            <person name="Wang Y."/>
            <person name="White M."/>
            <person name="Kvist S."/>
            <person name="Moncalvo J.-M."/>
        </authorList>
    </citation>
    <scope>NUCLEOTIDE SEQUENCE [LARGE SCALE GENOMIC DNA]</scope>
    <source>
        <strain evidence="11">COL-18-3</strain>
    </source>
</reference>
<feature type="region of interest" description="Disordered" evidence="8">
    <location>
        <begin position="568"/>
        <end position="588"/>
    </location>
</feature>
<evidence type="ECO:0000256" key="6">
    <source>
        <dbReference type="ARBA" id="ARBA00048432"/>
    </source>
</evidence>
<evidence type="ECO:0000313" key="11">
    <source>
        <dbReference type="Proteomes" id="UP000188320"/>
    </source>
</evidence>
<keyword evidence="11" id="KW-1185">Reference proteome</keyword>
<dbReference type="CDD" id="cd18042">
    <property type="entry name" value="DEXXQc_SETX"/>
    <property type="match status" value="1"/>
</dbReference>